<dbReference type="HOGENOM" id="CLU_527550_0_0_7"/>
<accession>V6DGC7</accession>
<name>V6DGC7_9BACT</name>
<keyword evidence="1" id="KW-0472">Membrane</keyword>
<evidence type="ECO:0000313" key="2">
    <source>
        <dbReference type="EMBL" id="CDK30620.1"/>
    </source>
</evidence>
<keyword evidence="1" id="KW-1133">Transmembrane helix</keyword>
<dbReference type="SUPFAM" id="SSF82171">
    <property type="entry name" value="DPP6 N-terminal domain-like"/>
    <property type="match status" value="1"/>
</dbReference>
<evidence type="ECO:0000256" key="1">
    <source>
        <dbReference type="SAM" id="Phobius"/>
    </source>
</evidence>
<dbReference type="AlphaFoldDB" id="V6DGC7"/>
<reference evidence="2 3" key="1">
    <citation type="journal article" date="2015" name="Biol. Direct">
        <title>Babela massiliensis, a representative of a widespread bacterial phylum with unusual adaptations to parasitism in amoebae.</title>
        <authorList>
            <person name="Pagnier I."/>
            <person name="Yutin N."/>
            <person name="Croce O."/>
            <person name="Makarova K.S."/>
            <person name="Wolf Y.I."/>
            <person name="Benamar S."/>
            <person name="Raoult D."/>
            <person name="Koonin E.V."/>
            <person name="La Scola B."/>
        </authorList>
    </citation>
    <scope>NUCLEOTIDE SEQUENCE [LARGE SCALE GENOMIC DNA]</scope>
    <source>
        <strain evidence="3">BABL1</strain>
    </source>
</reference>
<dbReference type="KEGG" id="dpb:BABL1_gene_395"/>
<keyword evidence="1" id="KW-0812">Transmembrane</keyword>
<keyword evidence="3" id="KW-1185">Reference proteome</keyword>
<dbReference type="STRING" id="673862.BABL1_gene_395"/>
<feature type="transmembrane region" description="Helical" evidence="1">
    <location>
        <begin position="12"/>
        <end position="32"/>
    </location>
</feature>
<sequence>MLKKIYLKTVIFLYNCLIVHNVLCLFVPDLNYSRTIYKELSLPYYVQFTPHQDQAGQYSFWVSNNPYGSPCSCSKGYIAKFKYDPDSFGFSFKEKIKAPNVLGLAPLPYYDYVYAGNKSFPAISKNGKFLVEATVDCQYILYNYCLFFCDSACYFKNKELNYYSLTYKPSNVRFSPFKFKNNGIKYQLLAVPVSFPSNTGQVLIFRYPISGPNIHQILSPIITLTDGISMPVDAEFSCFASSDGSYLLVVTNANSGCTSVYKVNISNPSNISINYYCSINIGKTQQYFSALSNKRYLALDLVEMSGCNLYAYYIDQYFDITPLNDGCPYKTDMFPKVLSWSPDGRALVVPNYISNNLTIYRANTCDLKVELCPKNVVQYAGCDTVLTAKVYNGVPPYTFYFSNGVVIDQESDTCSITVSPLTTTIYNVTVVDANNCITGKANPVTVQVARPVIQKIVPDCSKGTKIFGQILDPQGEAVVSSKMNIFINNKIITNVKSNMLGYFTLYISTEELVLNK</sequence>
<proteinExistence type="predicted"/>
<dbReference type="RefSeq" id="WP_023792039.1">
    <property type="nucleotide sequence ID" value="NC_023003.1"/>
</dbReference>
<evidence type="ECO:0000313" key="3">
    <source>
        <dbReference type="Proteomes" id="UP000018769"/>
    </source>
</evidence>
<dbReference type="Proteomes" id="UP000018769">
    <property type="component" value="Chromosome I"/>
</dbReference>
<organism evidence="2 3">
    <name type="scientific">Candidatus Babela massiliensis</name>
    <dbReference type="NCBI Taxonomy" id="673862"/>
    <lineage>
        <taxon>Bacteria</taxon>
        <taxon>Candidatus Babelota</taxon>
        <taxon>Candidatus Babeliae</taxon>
        <taxon>Candidatus Babeliales</taxon>
        <taxon>Candidatus Babeliaceae</taxon>
        <taxon>Candidatus Babela</taxon>
    </lineage>
</organism>
<gene>
    <name evidence="2" type="ORF">BABL1_gene_395</name>
</gene>
<dbReference type="EMBL" id="HG793133">
    <property type="protein sequence ID" value="CDK30620.1"/>
    <property type="molecule type" value="Genomic_DNA"/>
</dbReference>
<protein>
    <submittedName>
        <fullName evidence="2">Uncharacterized protein</fullName>
    </submittedName>
</protein>